<dbReference type="Gene3D" id="3.40.50.1110">
    <property type="entry name" value="SGNH hydrolase"/>
    <property type="match status" value="1"/>
</dbReference>
<dbReference type="Pfam" id="PF03629">
    <property type="entry name" value="SASA"/>
    <property type="match status" value="1"/>
</dbReference>
<dbReference type="InterPro" id="IPR036514">
    <property type="entry name" value="SGNH_hydro_sf"/>
</dbReference>
<name>A0A3D2SET3_9BACE</name>
<dbReference type="InterPro" id="IPR005181">
    <property type="entry name" value="SASA"/>
</dbReference>
<dbReference type="PANTHER" id="PTHR22901">
    <property type="entry name" value="SIALATE O-ACETYLESTERASE"/>
    <property type="match status" value="1"/>
</dbReference>
<evidence type="ECO:0000313" key="4">
    <source>
        <dbReference type="Proteomes" id="UP000263098"/>
    </source>
</evidence>
<reference evidence="3 4" key="1">
    <citation type="journal article" date="2018" name="Nat. Biotechnol.">
        <title>A standardized bacterial taxonomy based on genome phylogeny substantially revises the tree of life.</title>
        <authorList>
            <person name="Parks D.H."/>
            <person name="Chuvochina M."/>
            <person name="Waite D.W."/>
            <person name="Rinke C."/>
            <person name="Skarshewski A."/>
            <person name="Chaumeil P.A."/>
            <person name="Hugenholtz P."/>
        </authorList>
    </citation>
    <scope>NUCLEOTIDE SEQUENCE [LARGE SCALE GENOMIC DNA]</scope>
    <source>
        <strain evidence="3">UBA9667</strain>
    </source>
</reference>
<dbReference type="GO" id="GO:0001681">
    <property type="term" value="F:sialate O-acetylesterase activity"/>
    <property type="evidence" value="ECO:0007669"/>
    <property type="project" value="InterPro"/>
</dbReference>
<sequence length="466" mass="52715">MVFFCLYTFSLPAKISLASIWQDNMVLQQNSTVIIAGYSNIAKKIWIDASWDGKKIKTECSADGHFSVMLKTPSYGGPYTISFYDGDKLTLKNILIGEVWFCSGQSNMEMPVKGFRGQPVYGSLEYIISAEEKRPMRLFTVKNSWSTTPMSDSISGQWNETSTENVSNFSAVAYFFGDLLQKTLKVPIGLINCSWSASKIEAWMDREALKPFVEVKLPDSNQTAFEWPAGTPTLLWNAMVNPWKGFPIKGVLWYQGEANTPNPDLYRSLFPAMINQWRTFWEQPAMPFYYVQIAPWVSEGSDKYDWALFRQCQLDAMRQIPDVGMVVTADLGSENFIHPPYKTKVGERLAYWALAKTYGIKGFMYSGPIYKECQLKNGKVEVNFDFGEDGLTPENEPVIGFELVDDNGLVYPASAEIINGSSIVKVWNEHVLNPTEVRYCFRNFKLGNLCNNIGLPAAPFKTIINK</sequence>
<dbReference type="GO" id="GO:0005975">
    <property type="term" value="P:carbohydrate metabolic process"/>
    <property type="evidence" value="ECO:0007669"/>
    <property type="project" value="TreeGrafter"/>
</dbReference>
<evidence type="ECO:0000259" key="2">
    <source>
        <dbReference type="Pfam" id="PF03629"/>
    </source>
</evidence>
<dbReference type="Proteomes" id="UP000263098">
    <property type="component" value="Unassembled WGS sequence"/>
</dbReference>
<dbReference type="PANTHER" id="PTHR22901:SF0">
    <property type="entry name" value="SIALATE O-ACETYLESTERASE"/>
    <property type="match status" value="1"/>
</dbReference>
<keyword evidence="1" id="KW-0378">Hydrolase</keyword>
<dbReference type="AlphaFoldDB" id="A0A3D2SET3"/>
<dbReference type="EMBL" id="DPVG01000218">
    <property type="protein sequence ID" value="HCK24344.1"/>
    <property type="molecule type" value="Genomic_DNA"/>
</dbReference>
<comment type="caution">
    <text evidence="3">The sequence shown here is derived from an EMBL/GenBank/DDBJ whole genome shotgun (WGS) entry which is preliminary data.</text>
</comment>
<proteinExistence type="predicted"/>
<feature type="domain" description="Sialate O-acetylesterase" evidence="2">
    <location>
        <begin position="98"/>
        <end position="350"/>
    </location>
</feature>
<protein>
    <submittedName>
        <fullName evidence="3">Sialate O-acetylesterase</fullName>
    </submittedName>
</protein>
<accession>A0A3D2SET3</accession>
<dbReference type="SUPFAM" id="SSF52266">
    <property type="entry name" value="SGNH hydrolase"/>
    <property type="match status" value="1"/>
</dbReference>
<gene>
    <name evidence="3" type="ORF">DHW31_06075</name>
</gene>
<evidence type="ECO:0000313" key="3">
    <source>
        <dbReference type="EMBL" id="HCK24344.1"/>
    </source>
</evidence>
<dbReference type="InterPro" id="IPR039329">
    <property type="entry name" value="SIAE"/>
</dbReference>
<evidence type="ECO:0000256" key="1">
    <source>
        <dbReference type="ARBA" id="ARBA00022801"/>
    </source>
</evidence>
<organism evidence="3 4">
    <name type="scientific">Bacteroides graminisolvens</name>
    <dbReference type="NCBI Taxonomy" id="477666"/>
    <lineage>
        <taxon>Bacteria</taxon>
        <taxon>Pseudomonadati</taxon>
        <taxon>Bacteroidota</taxon>
        <taxon>Bacteroidia</taxon>
        <taxon>Bacteroidales</taxon>
        <taxon>Bacteroidaceae</taxon>
        <taxon>Bacteroides</taxon>
    </lineage>
</organism>